<dbReference type="Proteomes" id="UP000251002">
    <property type="component" value="Unassembled WGS sequence"/>
</dbReference>
<proteinExistence type="predicted"/>
<dbReference type="EMBL" id="QLZR01000003">
    <property type="protein sequence ID" value="RAZ77710.1"/>
    <property type="molecule type" value="Genomic_DNA"/>
</dbReference>
<dbReference type="AlphaFoldDB" id="A0A365KX40"/>
<dbReference type="RefSeq" id="WP_112223437.1">
    <property type="nucleotide sequence ID" value="NZ_CP047673.1"/>
</dbReference>
<organism evidence="1 2">
    <name type="scientific">Planococcus halotolerans</name>
    <dbReference type="NCBI Taxonomy" id="2233542"/>
    <lineage>
        <taxon>Bacteria</taxon>
        <taxon>Bacillati</taxon>
        <taxon>Bacillota</taxon>
        <taxon>Bacilli</taxon>
        <taxon>Bacillales</taxon>
        <taxon>Caryophanaceae</taxon>
        <taxon>Planococcus</taxon>
    </lineage>
</organism>
<reference evidence="1 2" key="1">
    <citation type="submission" date="2018-06" db="EMBL/GenBank/DDBJ databases">
        <title>The draft genome sequences of strains SCU63 and S1.</title>
        <authorList>
            <person name="Gan L."/>
        </authorList>
    </citation>
    <scope>NUCLEOTIDE SEQUENCE [LARGE SCALE GENOMIC DNA]</scope>
    <source>
        <strain evidence="1 2">SCU63</strain>
    </source>
</reference>
<accession>A0A365KX40</accession>
<protein>
    <submittedName>
        <fullName evidence="1">Uncharacterized protein</fullName>
    </submittedName>
</protein>
<name>A0A365KX40_9BACL</name>
<evidence type="ECO:0000313" key="1">
    <source>
        <dbReference type="EMBL" id="RAZ77710.1"/>
    </source>
</evidence>
<comment type="caution">
    <text evidence="1">The sequence shown here is derived from an EMBL/GenBank/DDBJ whole genome shotgun (WGS) entry which is preliminary data.</text>
</comment>
<keyword evidence="2" id="KW-1185">Reference proteome</keyword>
<evidence type="ECO:0000313" key="2">
    <source>
        <dbReference type="Proteomes" id="UP000251002"/>
    </source>
</evidence>
<gene>
    <name evidence="1" type="ORF">DP120_09515</name>
</gene>
<sequence length="197" mass="23215">MAKIPVNLIVDVAKKHGPKAINNLKDNKELVAIVAPLVGAAAAKLKKLYDDRKIAFAEKEHHRKKRYSEYKNEILGNLPDLNRLQLVNHKDEVESFISQIEYEEKEEVALKKPLHSKRRDDWKKILIQIEDKIRLMDYQEYLKFFNNLTYTSSYFEGYDRKLNAYKNLISEESIKEIHEFIFEQTGKSTEAIQRDFV</sequence>